<organism evidence="1 2">
    <name type="scientific">Arctium lappa</name>
    <name type="common">Greater burdock</name>
    <name type="synonym">Lappa major</name>
    <dbReference type="NCBI Taxonomy" id="4217"/>
    <lineage>
        <taxon>Eukaryota</taxon>
        <taxon>Viridiplantae</taxon>
        <taxon>Streptophyta</taxon>
        <taxon>Embryophyta</taxon>
        <taxon>Tracheophyta</taxon>
        <taxon>Spermatophyta</taxon>
        <taxon>Magnoliopsida</taxon>
        <taxon>eudicotyledons</taxon>
        <taxon>Gunneridae</taxon>
        <taxon>Pentapetalae</taxon>
        <taxon>asterids</taxon>
        <taxon>campanulids</taxon>
        <taxon>Asterales</taxon>
        <taxon>Asteraceae</taxon>
        <taxon>Carduoideae</taxon>
        <taxon>Cardueae</taxon>
        <taxon>Arctiinae</taxon>
        <taxon>Arctium</taxon>
    </lineage>
</organism>
<reference evidence="2" key="1">
    <citation type="journal article" date="2022" name="Mol. Ecol. Resour.">
        <title>The genomes of chicory, endive, great burdock and yacon provide insights into Asteraceae palaeo-polyploidization history and plant inulin production.</title>
        <authorList>
            <person name="Fan W."/>
            <person name="Wang S."/>
            <person name="Wang H."/>
            <person name="Wang A."/>
            <person name="Jiang F."/>
            <person name="Liu H."/>
            <person name="Zhao H."/>
            <person name="Xu D."/>
            <person name="Zhang Y."/>
        </authorList>
    </citation>
    <scope>NUCLEOTIDE SEQUENCE [LARGE SCALE GENOMIC DNA]</scope>
    <source>
        <strain evidence="2">cv. Niubang</strain>
    </source>
</reference>
<evidence type="ECO:0000313" key="2">
    <source>
        <dbReference type="Proteomes" id="UP001055879"/>
    </source>
</evidence>
<gene>
    <name evidence="1" type="ORF">L6452_19184</name>
</gene>
<dbReference type="EMBL" id="CM042052">
    <property type="protein sequence ID" value="KAI3718320.1"/>
    <property type="molecule type" value="Genomic_DNA"/>
</dbReference>
<reference evidence="1 2" key="2">
    <citation type="journal article" date="2022" name="Mol. Ecol. Resour.">
        <title>The genomes of chicory, endive, great burdock and yacon provide insights into Asteraceae paleo-polyploidization history and plant inulin production.</title>
        <authorList>
            <person name="Fan W."/>
            <person name="Wang S."/>
            <person name="Wang H."/>
            <person name="Wang A."/>
            <person name="Jiang F."/>
            <person name="Liu H."/>
            <person name="Zhao H."/>
            <person name="Xu D."/>
            <person name="Zhang Y."/>
        </authorList>
    </citation>
    <scope>NUCLEOTIDE SEQUENCE [LARGE SCALE GENOMIC DNA]</scope>
    <source>
        <strain evidence="2">cv. Niubang</strain>
    </source>
</reference>
<protein>
    <submittedName>
        <fullName evidence="1">Uncharacterized protein</fullName>
    </submittedName>
</protein>
<name>A0ACB9B8N3_ARCLA</name>
<dbReference type="Proteomes" id="UP001055879">
    <property type="component" value="Linkage Group LG06"/>
</dbReference>
<sequence length="428" mass="48491">MCIGNAVAKSECWSFLKGGFILDSPSDHAIVYFLVNPSQIHGFVLKMTSDMKLQERKRAVTIHISDVDGKTIQGARIVVEQTSRDFPFGSAISKTILGNLPYQKWFLERFNATMFENELKWCATKPEQGRINYTVPDLMLDFVRANQIAVRGHNIFWEDPMYISSWVQNLIGSALASTVKSRIQSLMSHYKNQFVHWDVFNEMLHYDFYERQLGQNASMEMFELAHEEDPLAMLFMNDFNVVETCDDLNSSATAYAARMKEVEEGRVTMDGVVLEGHFVTPNPPLIRGVLDQLAALQLPIWLTIVDISNTLDAETRGKYLEIVLREVYSHPSVNGIILWTTMDPKGCYQMCLKDANFQNLPAGDVVDKLIIKEWSTGVVNAQSDEDGTFSFDGFLGEYVVNVDFGNKTSNSTFFISKGDETTHFSIQL</sequence>
<evidence type="ECO:0000313" key="1">
    <source>
        <dbReference type="EMBL" id="KAI3718320.1"/>
    </source>
</evidence>
<keyword evidence="2" id="KW-1185">Reference proteome</keyword>
<comment type="caution">
    <text evidence="1">The sequence shown here is derived from an EMBL/GenBank/DDBJ whole genome shotgun (WGS) entry which is preliminary data.</text>
</comment>
<proteinExistence type="predicted"/>
<accession>A0ACB9B8N3</accession>